<keyword evidence="7" id="KW-1185">Reference proteome</keyword>
<evidence type="ECO:0000256" key="4">
    <source>
        <dbReference type="ARBA" id="ARBA00023163"/>
    </source>
</evidence>
<dbReference type="SUPFAM" id="SSF46785">
    <property type="entry name" value="Winged helix' DNA-binding domain"/>
    <property type="match status" value="1"/>
</dbReference>
<dbReference type="InterPro" id="IPR000847">
    <property type="entry name" value="LysR_HTH_N"/>
</dbReference>
<evidence type="ECO:0000256" key="3">
    <source>
        <dbReference type="ARBA" id="ARBA00023125"/>
    </source>
</evidence>
<dbReference type="PROSITE" id="PS50931">
    <property type="entry name" value="HTH_LYSR"/>
    <property type="match status" value="1"/>
</dbReference>
<comment type="caution">
    <text evidence="6">The sequence shown here is derived from an EMBL/GenBank/DDBJ whole genome shotgun (WGS) entry which is preliminary data.</text>
</comment>
<dbReference type="Gene3D" id="1.10.10.10">
    <property type="entry name" value="Winged helix-like DNA-binding domain superfamily/Winged helix DNA-binding domain"/>
    <property type="match status" value="1"/>
</dbReference>
<dbReference type="SUPFAM" id="SSF53850">
    <property type="entry name" value="Periplasmic binding protein-like II"/>
    <property type="match status" value="1"/>
</dbReference>
<dbReference type="PANTHER" id="PTHR30346">
    <property type="entry name" value="TRANSCRIPTIONAL DUAL REGULATOR HCAR-RELATED"/>
    <property type="match status" value="1"/>
</dbReference>
<organism evidence="6 7">
    <name type="scientific">Nonomuraea mangrovi</name>
    <dbReference type="NCBI Taxonomy" id="2316207"/>
    <lineage>
        <taxon>Bacteria</taxon>
        <taxon>Bacillati</taxon>
        <taxon>Actinomycetota</taxon>
        <taxon>Actinomycetes</taxon>
        <taxon>Streptosporangiales</taxon>
        <taxon>Streptosporangiaceae</taxon>
        <taxon>Nonomuraea</taxon>
    </lineage>
</organism>
<name>A0ABW4SRJ1_9ACTN</name>
<comment type="similarity">
    <text evidence="1">Belongs to the LysR transcriptional regulatory family.</text>
</comment>
<dbReference type="InterPro" id="IPR036390">
    <property type="entry name" value="WH_DNA-bd_sf"/>
</dbReference>
<dbReference type="EMBL" id="JBHUFV010000011">
    <property type="protein sequence ID" value="MFD1931167.1"/>
    <property type="molecule type" value="Genomic_DNA"/>
</dbReference>
<proteinExistence type="inferred from homology"/>
<dbReference type="Pfam" id="PF00126">
    <property type="entry name" value="HTH_1"/>
    <property type="match status" value="1"/>
</dbReference>
<dbReference type="RefSeq" id="WP_379570273.1">
    <property type="nucleotide sequence ID" value="NZ_JBHUFV010000011.1"/>
</dbReference>
<dbReference type="PANTHER" id="PTHR30346:SF0">
    <property type="entry name" value="HCA OPERON TRANSCRIPTIONAL ACTIVATOR HCAR"/>
    <property type="match status" value="1"/>
</dbReference>
<dbReference type="Proteomes" id="UP001597368">
    <property type="component" value="Unassembled WGS sequence"/>
</dbReference>
<keyword evidence="2" id="KW-0805">Transcription regulation</keyword>
<feature type="domain" description="HTH lysR-type" evidence="5">
    <location>
        <begin position="1"/>
        <end position="46"/>
    </location>
</feature>
<evidence type="ECO:0000256" key="2">
    <source>
        <dbReference type="ARBA" id="ARBA00023015"/>
    </source>
</evidence>
<evidence type="ECO:0000259" key="5">
    <source>
        <dbReference type="PROSITE" id="PS50931"/>
    </source>
</evidence>
<dbReference type="InterPro" id="IPR005119">
    <property type="entry name" value="LysR_subst-bd"/>
</dbReference>
<gene>
    <name evidence="6" type="ORF">ACFSKW_06715</name>
</gene>
<reference evidence="7" key="1">
    <citation type="journal article" date="2019" name="Int. J. Syst. Evol. Microbiol.">
        <title>The Global Catalogue of Microorganisms (GCM) 10K type strain sequencing project: providing services to taxonomists for standard genome sequencing and annotation.</title>
        <authorList>
            <consortium name="The Broad Institute Genomics Platform"/>
            <consortium name="The Broad Institute Genome Sequencing Center for Infectious Disease"/>
            <person name="Wu L."/>
            <person name="Ma J."/>
        </authorList>
    </citation>
    <scope>NUCLEOTIDE SEQUENCE [LARGE SCALE GENOMIC DNA]</scope>
    <source>
        <strain evidence="7">ICMP 6774ER</strain>
    </source>
</reference>
<evidence type="ECO:0000313" key="6">
    <source>
        <dbReference type="EMBL" id="MFD1931167.1"/>
    </source>
</evidence>
<keyword evidence="3" id="KW-0238">DNA-binding</keyword>
<dbReference type="InterPro" id="IPR036388">
    <property type="entry name" value="WH-like_DNA-bd_sf"/>
</dbReference>
<evidence type="ECO:0000256" key="1">
    <source>
        <dbReference type="ARBA" id="ARBA00009437"/>
    </source>
</evidence>
<dbReference type="Pfam" id="PF03466">
    <property type="entry name" value="LysR_substrate"/>
    <property type="match status" value="1"/>
</dbReference>
<sequence length="252" mass="27886">MGSPHFGRAAERLHVSVARVSQAIKKQERAIGAELFARNSHSVRLTRLGEQLRDDLRHLHQGLTQSLERARQAARGVTGTLCLGMIPGNVHAREGTVDVLVTWLPVEEPDLTVGPVLFTDPRVLAVATDHELATRPIASIEMLADFLHTDAPLAPGYWADGFIPPHTPRGHRIVRGPRVTHMEELLALVSVGEVVNSLPAHSARYWNRPDIAWLPFHDFEALTYALVWCTEAETDAVRALGPLHLGRPLWNP</sequence>
<accession>A0ABW4SRJ1</accession>
<dbReference type="Gene3D" id="3.40.190.10">
    <property type="entry name" value="Periplasmic binding protein-like II"/>
    <property type="match status" value="2"/>
</dbReference>
<keyword evidence="4" id="KW-0804">Transcription</keyword>
<protein>
    <submittedName>
        <fullName evidence="6">LysR family transcriptional regulator</fullName>
    </submittedName>
</protein>
<evidence type="ECO:0000313" key="7">
    <source>
        <dbReference type="Proteomes" id="UP001597368"/>
    </source>
</evidence>